<protein>
    <recommendedName>
        <fullName evidence="10">PHD-type domain-containing protein</fullName>
    </recommendedName>
</protein>
<feature type="domain" description="PHD-type" evidence="10">
    <location>
        <begin position="102"/>
        <end position="153"/>
    </location>
</feature>
<keyword evidence="5 7" id="KW-0862">Zinc</keyword>
<dbReference type="GO" id="GO:0005634">
    <property type="term" value="C:nucleus"/>
    <property type="evidence" value="ECO:0007669"/>
    <property type="project" value="UniProtKB-SubCell"/>
</dbReference>
<dbReference type="OrthoDB" id="5411773at2759"/>
<dbReference type="InterPro" id="IPR025718">
    <property type="entry name" value="SAP30_Sin3-bd"/>
</dbReference>
<comment type="subcellular location">
    <subcellularLocation>
        <location evidence="1">Nucleus</location>
    </subcellularLocation>
</comment>
<feature type="region of interest" description="Disordered" evidence="9">
    <location>
        <begin position="54"/>
        <end position="81"/>
    </location>
</feature>
<feature type="binding site" evidence="7">
    <location>
        <position position="105"/>
    </location>
    <ligand>
        <name>Zn(2+)</name>
        <dbReference type="ChEBI" id="CHEBI:29105"/>
        <label>1</label>
    </ligand>
</feature>
<feature type="binding site" evidence="7">
    <location>
        <position position="132"/>
    </location>
    <ligand>
        <name>Zn(2+)</name>
        <dbReference type="ChEBI" id="CHEBI:29105"/>
        <label>1</label>
    </ligand>
</feature>
<keyword evidence="12" id="KW-1185">Reference proteome</keyword>
<dbReference type="EMBL" id="FN668661">
    <property type="protein sequence ID" value="CBK23780.2"/>
    <property type="molecule type" value="Genomic_DNA"/>
</dbReference>
<dbReference type="GO" id="GO:0008270">
    <property type="term" value="F:zinc ion binding"/>
    <property type="evidence" value="ECO:0007669"/>
    <property type="project" value="UniProtKB-KW"/>
</dbReference>
<dbReference type="PROSITE" id="PS50016">
    <property type="entry name" value="ZF_PHD_2"/>
    <property type="match status" value="1"/>
</dbReference>
<dbReference type="Proteomes" id="UP000008312">
    <property type="component" value="Unassembled WGS sequence"/>
</dbReference>
<evidence type="ECO:0000256" key="3">
    <source>
        <dbReference type="ARBA" id="ARBA00022723"/>
    </source>
</evidence>
<keyword evidence="3 7" id="KW-0479">Metal-binding</keyword>
<dbReference type="GeneID" id="24922805"/>
<evidence type="ECO:0000313" key="11">
    <source>
        <dbReference type="EMBL" id="CBK23780.2"/>
    </source>
</evidence>
<dbReference type="AlphaFoldDB" id="D8M671"/>
<dbReference type="Gene3D" id="3.30.40.10">
    <property type="entry name" value="Zinc/RING finger domain, C3HC4 (zinc finger)"/>
    <property type="match status" value="1"/>
</dbReference>
<dbReference type="Pfam" id="PF13867">
    <property type="entry name" value="SAP30_Sin3_bdg"/>
    <property type="match status" value="1"/>
</dbReference>
<feature type="binding site" evidence="7">
    <location>
        <position position="123"/>
    </location>
    <ligand>
        <name>Zn(2+)</name>
        <dbReference type="ChEBI" id="CHEBI:29105"/>
        <label>2</label>
    </ligand>
</feature>
<keyword evidence="4 8" id="KW-0863">Zinc-finger</keyword>
<evidence type="ECO:0000256" key="8">
    <source>
        <dbReference type="PROSITE-ProRule" id="PRU00146"/>
    </source>
</evidence>
<dbReference type="InterPro" id="IPR038291">
    <property type="entry name" value="SAP30_C_sf"/>
</dbReference>
<dbReference type="Pfam" id="PF00628">
    <property type="entry name" value="PHD"/>
    <property type="match status" value="1"/>
</dbReference>
<evidence type="ECO:0000256" key="7">
    <source>
        <dbReference type="PIRSR" id="PIRSR628651-51"/>
    </source>
</evidence>
<evidence type="ECO:0000256" key="1">
    <source>
        <dbReference type="ARBA" id="ARBA00004123"/>
    </source>
</evidence>
<dbReference type="SUPFAM" id="SSF57903">
    <property type="entry name" value="FYVE/PHD zinc finger"/>
    <property type="match status" value="1"/>
</dbReference>
<dbReference type="PROSITE" id="PS01359">
    <property type="entry name" value="ZF_PHD_1"/>
    <property type="match status" value="1"/>
</dbReference>
<dbReference type="InterPro" id="IPR001965">
    <property type="entry name" value="Znf_PHD"/>
</dbReference>
<evidence type="ECO:0000259" key="10">
    <source>
        <dbReference type="PROSITE" id="PS50016"/>
    </source>
</evidence>
<reference evidence="11" key="1">
    <citation type="submission" date="2010-02" db="EMBL/GenBank/DDBJ databases">
        <title>Sequencing and annotation of the Blastocystis hominis genome.</title>
        <authorList>
            <person name="Wincker P."/>
        </authorList>
    </citation>
    <scope>NUCLEOTIDE SEQUENCE</scope>
    <source>
        <strain evidence="11">Singapore isolate B</strain>
    </source>
</reference>
<dbReference type="InParanoid" id="D8M671"/>
<feature type="binding site" evidence="7">
    <location>
        <position position="129"/>
    </location>
    <ligand>
        <name>Zn(2+)</name>
        <dbReference type="ChEBI" id="CHEBI:29105"/>
        <label>1</label>
    </ligand>
</feature>
<evidence type="ECO:0000256" key="4">
    <source>
        <dbReference type="ARBA" id="ARBA00022771"/>
    </source>
</evidence>
<feature type="binding site" evidence="7">
    <location>
        <position position="150"/>
    </location>
    <ligand>
        <name>Zn(2+)</name>
        <dbReference type="ChEBI" id="CHEBI:29105"/>
        <label>2</label>
    </ligand>
</feature>
<dbReference type="PANTHER" id="PTHR10333">
    <property type="entry name" value="INHIBITOR OF GROWTH PROTEIN"/>
    <property type="match status" value="1"/>
</dbReference>
<dbReference type="InterPro" id="IPR011011">
    <property type="entry name" value="Znf_FYVE_PHD"/>
</dbReference>
<dbReference type="InterPro" id="IPR028651">
    <property type="entry name" value="ING_fam"/>
</dbReference>
<evidence type="ECO:0000256" key="5">
    <source>
        <dbReference type="ARBA" id="ARBA00022833"/>
    </source>
</evidence>
<evidence type="ECO:0000256" key="9">
    <source>
        <dbReference type="SAM" id="MobiDB-lite"/>
    </source>
</evidence>
<comment type="similarity">
    <text evidence="2">Belongs to the ING family.</text>
</comment>
<evidence type="ECO:0000313" key="12">
    <source>
        <dbReference type="Proteomes" id="UP000008312"/>
    </source>
</evidence>
<dbReference type="Gene3D" id="6.10.160.20">
    <property type="match status" value="1"/>
</dbReference>
<proteinExistence type="inferred from homology"/>
<feature type="binding site" evidence="7">
    <location>
        <position position="107"/>
    </location>
    <ligand>
        <name>Zn(2+)</name>
        <dbReference type="ChEBI" id="CHEBI:29105"/>
        <label>1</label>
    </ligand>
</feature>
<name>D8M671_BLAHO</name>
<dbReference type="RefSeq" id="XP_012897828.1">
    <property type="nucleotide sequence ID" value="XM_013042374.1"/>
</dbReference>
<feature type="compositionally biased region" description="Low complexity" evidence="9">
    <location>
        <begin position="59"/>
        <end position="68"/>
    </location>
</feature>
<gene>
    <name evidence="11" type="ORF">GSBLH_T00006681001</name>
</gene>
<sequence>MSTLISYAKAFGIGYTKNMSQTEIAVLVANHFVSSSIEENKVIHDFYTKTENVKRNPTSSLSESSSYSIPKRQSKKPKKYAQLEETACHYNTRSRSEKKERTQHCSCGKEDNDVMVECDNPDCKHQWFHYECVGIENPDDLPKKWYCPECQKSMNNKSS</sequence>
<organism evidence="11">
    <name type="scientific">Blastocystis hominis</name>
    <dbReference type="NCBI Taxonomy" id="12968"/>
    <lineage>
        <taxon>Eukaryota</taxon>
        <taxon>Sar</taxon>
        <taxon>Stramenopiles</taxon>
        <taxon>Bigyra</taxon>
        <taxon>Opalozoa</taxon>
        <taxon>Opalinata</taxon>
        <taxon>Blastocystidae</taxon>
        <taxon>Blastocystis</taxon>
    </lineage>
</organism>
<dbReference type="InterPro" id="IPR019786">
    <property type="entry name" value="Zinc_finger_PHD-type_CS"/>
</dbReference>
<feature type="binding site" evidence="7">
    <location>
        <position position="147"/>
    </location>
    <ligand>
        <name>Zn(2+)</name>
        <dbReference type="ChEBI" id="CHEBI:29105"/>
        <label>2</label>
    </ligand>
</feature>
<feature type="binding site" evidence="7">
    <location>
        <position position="118"/>
    </location>
    <ligand>
        <name>Zn(2+)</name>
        <dbReference type="ChEBI" id="CHEBI:29105"/>
        <label>2</label>
    </ligand>
</feature>
<evidence type="ECO:0000256" key="2">
    <source>
        <dbReference type="ARBA" id="ARBA00010210"/>
    </source>
</evidence>
<accession>D8M671</accession>
<evidence type="ECO:0000256" key="6">
    <source>
        <dbReference type="ARBA" id="ARBA00023242"/>
    </source>
</evidence>
<dbReference type="InterPro" id="IPR019787">
    <property type="entry name" value="Znf_PHD-finger"/>
</dbReference>
<dbReference type="InterPro" id="IPR013083">
    <property type="entry name" value="Znf_RING/FYVE/PHD"/>
</dbReference>
<keyword evidence="6" id="KW-0539">Nucleus</keyword>
<dbReference type="SMART" id="SM00249">
    <property type="entry name" value="PHD"/>
    <property type="match status" value="1"/>
</dbReference>